<evidence type="ECO:0000256" key="2">
    <source>
        <dbReference type="ARBA" id="ARBA00022884"/>
    </source>
</evidence>
<dbReference type="AlphaFoldDB" id="A0A9P8ACJ3"/>
<dbReference type="Proteomes" id="UP000717515">
    <property type="component" value="Unassembled WGS sequence"/>
</dbReference>
<dbReference type="SMART" id="SM00360">
    <property type="entry name" value="RRM"/>
    <property type="match status" value="4"/>
</dbReference>
<organism evidence="6 7">
    <name type="scientific">Mortierella alpina</name>
    <name type="common">Oleaginous fungus</name>
    <name type="synonym">Mortierella renispora</name>
    <dbReference type="NCBI Taxonomy" id="64518"/>
    <lineage>
        <taxon>Eukaryota</taxon>
        <taxon>Fungi</taxon>
        <taxon>Fungi incertae sedis</taxon>
        <taxon>Mucoromycota</taxon>
        <taxon>Mortierellomycotina</taxon>
        <taxon>Mortierellomycetes</taxon>
        <taxon>Mortierellales</taxon>
        <taxon>Mortierellaceae</taxon>
        <taxon>Mortierella</taxon>
    </lineage>
</organism>
<dbReference type="PROSITE" id="PS50102">
    <property type="entry name" value="RRM"/>
    <property type="match status" value="4"/>
</dbReference>
<feature type="compositionally biased region" description="Polar residues" evidence="4">
    <location>
        <begin position="377"/>
        <end position="388"/>
    </location>
</feature>
<evidence type="ECO:0000256" key="1">
    <source>
        <dbReference type="ARBA" id="ARBA00022737"/>
    </source>
</evidence>
<feature type="domain" description="RRM" evidence="5">
    <location>
        <begin position="529"/>
        <end position="607"/>
    </location>
</feature>
<dbReference type="Gene3D" id="3.30.70.330">
    <property type="match status" value="4"/>
</dbReference>
<evidence type="ECO:0000313" key="6">
    <source>
        <dbReference type="EMBL" id="KAG9326742.1"/>
    </source>
</evidence>
<accession>A0A9P8ACJ3</accession>
<evidence type="ECO:0000256" key="3">
    <source>
        <dbReference type="PROSITE-ProRule" id="PRU00176"/>
    </source>
</evidence>
<dbReference type="SUPFAM" id="SSF54928">
    <property type="entry name" value="RNA-binding domain, RBD"/>
    <property type="match status" value="3"/>
</dbReference>
<evidence type="ECO:0000256" key="4">
    <source>
        <dbReference type="SAM" id="MobiDB-lite"/>
    </source>
</evidence>
<feature type="compositionally biased region" description="Low complexity" evidence="4">
    <location>
        <begin position="717"/>
        <end position="736"/>
    </location>
</feature>
<dbReference type="GO" id="GO:0003723">
    <property type="term" value="F:RNA binding"/>
    <property type="evidence" value="ECO:0007669"/>
    <property type="project" value="UniProtKB-UniRule"/>
</dbReference>
<keyword evidence="2 3" id="KW-0694">RNA-binding</keyword>
<feature type="compositionally biased region" description="Polar residues" evidence="4">
    <location>
        <begin position="488"/>
        <end position="498"/>
    </location>
</feature>
<sequence>MKTGIMLQNRSCWVIQALCAREAPSKPKPRPKRQSWGFGIAVAEKILRHGSTIAWSNYRGAPSASTKAASTIPMSTACRGSPDSRRQRQANVSEPDGMQAMPSASPITLQSPFHLDCPCLALFHPSSVIHQPTAASRPMTLGQAQAAANPFPHGNGHAPPYAHGQRPGQSHDIISVPQGQGLQFPDQTQSGSSVYPHHRHSPQQHPGALFAPTRALEHQPTGSEGTSGHFFMKPLTAAPDYRFNLYVKGLAPTTTTRSLFDLFTPYGDILACKTILDSDTGFCKGGFVLFDNQESCTEARRALTQQGLYVTVAHESVSIKNLPAAQHVPPKTKAAVPKIDNSDDFPSLPSKPSSKKQPHKRTRVTSSPMKSSPELESVNQSTAMNPPATQKRDLEVDDGAGAISTIEDTVHHGFSALSQVSNASNNTLSLGQSYLDFDGGFIGSHQQFLSEGYSHAAEYQRRPSFLEHKWGVDDIDRYMNMLEQNTSAVEPQPSSNLHSARRNPSIGGAHISKTTIDDFVLEERPRRESSLYFDDLPEGLTYMKLFELCAQYGSLVLTSVDIRYINEECGGVGKVTFESHADSETAFSSLSGLNYKVRKEYVDMHSHGLGIDKYLYDQYYQQHMDFLKQGDNSTYESPEETLFHPLEGSYLSVQTTCGPLTPLRRESNDLYTLDPWSSPTSEFHALDNSLPHWQASNFVAVDDRAGTTEKPSMLGMSPFPSSLSPASSSSASSALLQDWSQTSSPAPSTEPVNEVGVADCDPKSEAQHNQHSTNTPVVTRDPQKRVSYSDAVKVPTTRRVGQTPETSRNVHASPPRQDLKRRGNTNKSLDEKEYRLNLYLKDLEPTMDEFRLYEICVQFGPVISCRTITTQNGVCTGLGFVMYTSNDSVNRAIEGLKGLGYHAEVAIPSATNKLRCKVKSDTLFLQNIPPHIKEGKIRDLFRPYIILACNILRDTKSGKGRGVAFLKMKDISTAERFIEEYHGRVLGKDWKLPLQVSPAKQ</sequence>
<evidence type="ECO:0000259" key="5">
    <source>
        <dbReference type="PROSITE" id="PS50102"/>
    </source>
</evidence>
<evidence type="ECO:0000313" key="7">
    <source>
        <dbReference type="Proteomes" id="UP000717515"/>
    </source>
</evidence>
<reference evidence="6" key="1">
    <citation type="submission" date="2021-07" db="EMBL/GenBank/DDBJ databases">
        <title>Draft genome of Mortierella alpina, strain LL118, isolated from an aspen leaf litter sample.</title>
        <authorList>
            <person name="Yang S."/>
            <person name="Vinatzer B.A."/>
        </authorList>
    </citation>
    <scope>NUCLEOTIDE SEQUENCE</scope>
    <source>
        <strain evidence="6">LL118</strain>
    </source>
</reference>
<feature type="region of interest" description="Disordered" evidence="4">
    <location>
        <begin position="323"/>
        <end position="394"/>
    </location>
</feature>
<comment type="caution">
    <text evidence="6">The sequence shown here is derived from an EMBL/GenBank/DDBJ whole genome shotgun (WGS) entry which is preliminary data.</text>
</comment>
<dbReference type="InterPro" id="IPR035979">
    <property type="entry name" value="RBD_domain_sf"/>
</dbReference>
<proteinExistence type="predicted"/>
<feature type="domain" description="RRM" evidence="5">
    <location>
        <begin position="836"/>
        <end position="910"/>
    </location>
</feature>
<dbReference type="CDD" id="cd00590">
    <property type="entry name" value="RRM_SF"/>
    <property type="match status" value="1"/>
</dbReference>
<protein>
    <recommendedName>
        <fullName evidence="5">RRM domain-containing protein</fullName>
    </recommendedName>
</protein>
<dbReference type="PANTHER" id="PTHR24012">
    <property type="entry name" value="RNA BINDING PROTEIN"/>
    <property type="match status" value="1"/>
</dbReference>
<dbReference type="Pfam" id="PF00076">
    <property type="entry name" value="RRM_1"/>
    <property type="match status" value="4"/>
</dbReference>
<dbReference type="InterPro" id="IPR000504">
    <property type="entry name" value="RRM_dom"/>
</dbReference>
<keyword evidence="1" id="KW-0677">Repeat</keyword>
<dbReference type="InterPro" id="IPR012677">
    <property type="entry name" value="Nucleotide-bd_a/b_plait_sf"/>
</dbReference>
<feature type="domain" description="RRM" evidence="5">
    <location>
        <begin position="921"/>
        <end position="1001"/>
    </location>
</feature>
<feature type="region of interest" description="Disordered" evidence="4">
    <location>
        <begin position="134"/>
        <end position="173"/>
    </location>
</feature>
<feature type="compositionally biased region" description="Polar residues" evidence="4">
    <location>
        <begin position="799"/>
        <end position="810"/>
    </location>
</feature>
<feature type="region of interest" description="Disordered" evidence="4">
    <location>
        <begin position="488"/>
        <end position="510"/>
    </location>
</feature>
<feature type="compositionally biased region" description="Polar residues" evidence="4">
    <location>
        <begin position="64"/>
        <end position="74"/>
    </location>
</feature>
<feature type="compositionally biased region" description="Basic residues" evidence="4">
    <location>
        <begin position="353"/>
        <end position="363"/>
    </location>
</feature>
<feature type="compositionally biased region" description="Polar residues" evidence="4">
    <location>
        <begin position="738"/>
        <end position="751"/>
    </location>
</feature>
<feature type="region of interest" description="Disordered" evidence="4">
    <location>
        <begin position="64"/>
        <end position="105"/>
    </location>
</feature>
<feature type="region of interest" description="Disordered" evidence="4">
    <location>
        <begin position="186"/>
        <end position="207"/>
    </location>
</feature>
<gene>
    <name evidence="6" type="ORF">KVV02_008632</name>
</gene>
<dbReference type="EMBL" id="JAIFTL010000014">
    <property type="protein sequence ID" value="KAG9326742.1"/>
    <property type="molecule type" value="Genomic_DNA"/>
</dbReference>
<feature type="region of interest" description="Disordered" evidence="4">
    <location>
        <begin position="709"/>
        <end position="828"/>
    </location>
</feature>
<name>A0A9P8ACJ3_MORAP</name>
<feature type="domain" description="RRM" evidence="5">
    <location>
        <begin position="243"/>
        <end position="315"/>
    </location>
</feature>